<proteinExistence type="predicted"/>
<dbReference type="AlphaFoldDB" id="A0A6I4WFB2"/>
<dbReference type="InterPro" id="IPR013078">
    <property type="entry name" value="His_Pase_superF_clade-1"/>
</dbReference>
<dbReference type="CDD" id="cd07067">
    <property type="entry name" value="HP_PGM_like"/>
    <property type="match status" value="1"/>
</dbReference>
<dbReference type="Gene3D" id="3.40.50.1240">
    <property type="entry name" value="Phosphoglycerate mutase-like"/>
    <property type="match status" value="1"/>
</dbReference>
<dbReference type="InterPro" id="IPR029033">
    <property type="entry name" value="His_PPase_superfam"/>
</dbReference>
<accession>A0A6I4WFB2</accession>
<dbReference type="EMBL" id="WUTW01000005">
    <property type="protein sequence ID" value="MXQ66975.1"/>
    <property type="molecule type" value="Genomic_DNA"/>
</dbReference>
<organism evidence="1 2">
    <name type="scientific">Actinomadura rayongensis</name>
    <dbReference type="NCBI Taxonomy" id="1429076"/>
    <lineage>
        <taxon>Bacteria</taxon>
        <taxon>Bacillati</taxon>
        <taxon>Actinomycetota</taxon>
        <taxon>Actinomycetes</taxon>
        <taxon>Streptosporangiales</taxon>
        <taxon>Thermomonosporaceae</taxon>
        <taxon>Actinomadura</taxon>
    </lineage>
</organism>
<evidence type="ECO:0000313" key="2">
    <source>
        <dbReference type="Proteomes" id="UP000431901"/>
    </source>
</evidence>
<sequence>MPDAARPLAPRGRADAAAAGDWLRANGLVPGAALCSTAVRTRETLDALAIDVPTDYEPLIYDNDASVLARLVRESDAPGTLLLVGHNPSVQQLVFDLAGEGPAAYPTCTLAVITFDTGWPDAWPGTGTLKTVRTA</sequence>
<keyword evidence="2" id="KW-1185">Reference proteome</keyword>
<name>A0A6I4WFB2_9ACTN</name>
<dbReference type="OrthoDB" id="9810154at2"/>
<dbReference type="Proteomes" id="UP000431901">
    <property type="component" value="Unassembled WGS sequence"/>
</dbReference>
<evidence type="ECO:0000313" key="1">
    <source>
        <dbReference type="EMBL" id="MXQ66975.1"/>
    </source>
</evidence>
<comment type="caution">
    <text evidence="1">The sequence shown here is derived from an EMBL/GenBank/DDBJ whole genome shotgun (WGS) entry which is preliminary data.</text>
</comment>
<reference evidence="1 2" key="1">
    <citation type="submission" date="2019-12" db="EMBL/GenBank/DDBJ databases">
        <title>Nocardia macrotermitis sp. nov. and Nocardia aurantia sp. nov., isolated from the gut of the fungus growing-termite Macrotermes natalensis.</title>
        <authorList>
            <person name="Christine B."/>
            <person name="Rene B."/>
        </authorList>
    </citation>
    <scope>NUCLEOTIDE SEQUENCE [LARGE SCALE GENOMIC DNA]</scope>
    <source>
        <strain evidence="1 2">DSM 102126</strain>
    </source>
</reference>
<protein>
    <submittedName>
        <fullName evidence="1">Histidine phosphatase family protein</fullName>
    </submittedName>
</protein>
<gene>
    <name evidence="1" type="ORF">GQ466_23435</name>
</gene>
<dbReference type="SUPFAM" id="SSF53254">
    <property type="entry name" value="Phosphoglycerate mutase-like"/>
    <property type="match status" value="1"/>
</dbReference>